<dbReference type="AlphaFoldDB" id="C6HS57"/>
<keyword evidence="1" id="KW-0812">Transmembrane</keyword>
<reference evidence="3" key="1">
    <citation type="submission" date="2009-05" db="EMBL/GenBank/DDBJ databases">
        <title>The genome sequence of Ajellomyces capsulatus strain H143.</title>
        <authorList>
            <person name="Champion M."/>
            <person name="Cuomo C.A."/>
            <person name="Ma L.-J."/>
            <person name="Henn M.R."/>
            <person name="Sil A."/>
            <person name="Goldman B."/>
            <person name="Young S.K."/>
            <person name="Kodira C.D."/>
            <person name="Zeng Q."/>
            <person name="Koehrsen M."/>
            <person name="Alvarado L."/>
            <person name="Berlin A.M."/>
            <person name="Borenstein D."/>
            <person name="Chen Z."/>
            <person name="Engels R."/>
            <person name="Freedman E."/>
            <person name="Gellesch M."/>
            <person name="Goldberg J."/>
            <person name="Griggs A."/>
            <person name="Gujja S."/>
            <person name="Heiman D.I."/>
            <person name="Hepburn T.A."/>
            <person name="Howarth C."/>
            <person name="Jen D."/>
            <person name="Larson L."/>
            <person name="Lewis B."/>
            <person name="Mehta T."/>
            <person name="Park D."/>
            <person name="Pearson M."/>
            <person name="Roberts A."/>
            <person name="Saif S."/>
            <person name="Shea T.D."/>
            <person name="Shenoy N."/>
            <person name="Sisk P."/>
            <person name="Stolte C."/>
            <person name="Sykes S."/>
            <person name="Walk T."/>
            <person name="White J."/>
            <person name="Yandava C."/>
            <person name="Klein B."/>
            <person name="McEwen J.G."/>
            <person name="Puccia R."/>
            <person name="Goldman G.H."/>
            <person name="Felipe M.S."/>
            <person name="Nino-Vega G."/>
            <person name="San-Blas G."/>
            <person name="Taylor J.W."/>
            <person name="Mendoza L."/>
            <person name="Galagan J.E."/>
            <person name="Nusbaum C."/>
            <person name="Birren B.W."/>
        </authorList>
    </citation>
    <scope>NUCLEOTIDE SEQUENCE [LARGE SCALE GENOMIC DNA]</scope>
    <source>
        <strain evidence="3">H143</strain>
    </source>
</reference>
<proteinExistence type="predicted"/>
<accession>C6HS57</accession>
<evidence type="ECO:0000313" key="2">
    <source>
        <dbReference type="EMBL" id="EER36875.1"/>
    </source>
</evidence>
<dbReference type="HOGENOM" id="CLU_1815261_0_0_1"/>
<dbReference type="Proteomes" id="UP000002624">
    <property type="component" value="Unassembled WGS sequence"/>
</dbReference>
<evidence type="ECO:0000313" key="3">
    <source>
        <dbReference type="Proteomes" id="UP000002624"/>
    </source>
</evidence>
<name>C6HS57_AJECH</name>
<keyword evidence="1" id="KW-1133">Transmembrane helix</keyword>
<dbReference type="EMBL" id="GG692437">
    <property type="protein sequence ID" value="EER36875.1"/>
    <property type="molecule type" value="Genomic_DNA"/>
</dbReference>
<keyword evidence="1" id="KW-0472">Membrane</keyword>
<sequence length="142" mass="15071">MRWRRTTPPTIKKTRCFFLLDWKGSFALRSLVCAAVVTGGVGGVGGRDGLAATDVDFMNGRLNLLVKDRQGEFVEVAPAPFSANGESWYGAAVIIVVVGLGGMRTGLRLGISETETCTQEPALICFIEVDSDCGSTGAARRG</sequence>
<protein>
    <submittedName>
        <fullName evidence="2">Uncharacterized protein</fullName>
    </submittedName>
</protein>
<evidence type="ECO:0000256" key="1">
    <source>
        <dbReference type="SAM" id="Phobius"/>
    </source>
</evidence>
<feature type="transmembrane region" description="Helical" evidence="1">
    <location>
        <begin position="88"/>
        <end position="107"/>
    </location>
</feature>
<dbReference type="VEuPathDB" id="FungiDB:HCDG_09038"/>
<organism evidence="2 3">
    <name type="scientific">Ajellomyces capsulatus (strain H143)</name>
    <name type="common">Darling's disease fungus</name>
    <name type="synonym">Histoplasma capsulatum</name>
    <dbReference type="NCBI Taxonomy" id="544712"/>
    <lineage>
        <taxon>Eukaryota</taxon>
        <taxon>Fungi</taxon>
        <taxon>Dikarya</taxon>
        <taxon>Ascomycota</taxon>
        <taxon>Pezizomycotina</taxon>
        <taxon>Eurotiomycetes</taxon>
        <taxon>Eurotiomycetidae</taxon>
        <taxon>Onygenales</taxon>
        <taxon>Ajellomycetaceae</taxon>
        <taxon>Histoplasma</taxon>
    </lineage>
</organism>
<gene>
    <name evidence="2" type="ORF">HCDG_09038</name>
</gene>